<dbReference type="OrthoDB" id="424503at2759"/>
<protein>
    <submittedName>
        <fullName evidence="4">Uncharacterized protein</fullName>
    </submittedName>
</protein>
<dbReference type="AlphaFoldDB" id="A0A1V9Z034"/>
<organism evidence="4 5">
    <name type="scientific">Achlya hypogyna</name>
    <name type="common">Oomycete</name>
    <name type="synonym">Protoachlya hypogyna</name>
    <dbReference type="NCBI Taxonomy" id="1202772"/>
    <lineage>
        <taxon>Eukaryota</taxon>
        <taxon>Sar</taxon>
        <taxon>Stramenopiles</taxon>
        <taxon>Oomycota</taxon>
        <taxon>Saprolegniomycetes</taxon>
        <taxon>Saprolegniales</taxon>
        <taxon>Achlyaceae</taxon>
        <taxon>Achlya</taxon>
    </lineage>
</organism>
<comment type="caution">
    <text evidence="4">The sequence shown here is derived from an EMBL/GenBank/DDBJ whole genome shotgun (WGS) entry which is preliminary data.</text>
</comment>
<proteinExistence type="predicted"/>
<evidence type="ECO:0000313" key="5">
    <source>
        <dbReference type="Proteomes" id="UP000243579"/>
    </source>
</evidence>
<dbReference type="SUPFAM" id="SSF48403">
    <property type="entry name" value="Ankyrin repeat"/>
    <property type="match status" value="1"/>
</dbReference>
<name>A0A1V9Z034_ACHHY</name>
<dbReference type="Gene3D" id="1.25.40.20">
    <property type="entry name" value="Ankyrin repeat-containing domain"/>
    <property type="match status" value="1"/>
</dbReference>
<reference evidence="4 5" key="1">
    <citation type="journal article" date="2014" name="Genome Biol. Evol.">
        <title>The secreted proteins of Achlya hypogyna and Thraustotheca clavata identify the ancestral oomycete secretome and reveal gene acquisitions by horizontal gene transfer.</title>
        <authorList>
            <person name="Misner I."/>
            <person name="Blouin N."/>
            <person name="Leonard G."/>
            <person name="Richards T.A."/>
            <person name="Lane C.E."/>
        </authorList>
    </citation>
    <scope>NUCLEOTIDE SEQUENCE [LARGE SCALE GENOMIC DNA]</scope>
    <source>
        <strain evidence="4 5">ATCC 48635</strain>
    </source>
</reference>
<evidence type="ECO:0000256" key="1">
    <source>
        <dbReference type="ARBA" id="ARBA00022737"/>
    </source>
</evidence>
<evidence type="ECO:0000313" key="4">
    <source>
        <dbReference type="EMBL" id="OQR91376.1"/>
    </source>
</evidence>
<keyword evidence="5" id="KW-1185">Reference proteome</keyword>
<dbReference type="SMART" id="SM00248">
    <property type="entry name" value="ANK"/>
    <property type="match status" value="4"/>
</dbReference>
<accession>A0A1V9Z034</accession>
<evidence type="ECO:0000256" key="2">
    <source>
        <dbReference type="ARBA" id="ARBA00023043"/>
    </source>
</evidence>
<dbReference type="InterPro" id="IPR036770">
    <property type="entry name" value="Ankyrin_rpt-contain_sf"/>
</dbReference>
<dbReference type="InterPro" id="IPR002110">
    <property type="entry name" value="Ankyrin_rpt"/>
</dbReference>
<sequence>MRFLHEVYGQPLDATLEHLQRNLLHEACSTSQSAVVAYLLSQDPAFVAKLISQLDHAGSTVLHTCAHHGFLDGLTQLLAYLVADDWALILPLQDGLGRTPLHVSLLRQHTVLAEALVSSSDVAEVYGPAMLDSIDAQGLSALHYAAATGADCVVAALLAAGVGPNPPIATNNDAVHICRTRSRPRLTPVYELHP</sequence>
<keyword evidence="2 3" id="KW-0040">ANK repeat</keyword>
<dbReference type="STRING" id="1202772.A0A1V9Z034"/>
<feature type="repeat" description="ANK" evidence="3">
    <location>
        <begin position="137"/>
        <end position="165"/>
    </location>
</feature>
<dbReference type="PANTHER" id="PTHR24198:SF165">
    <property type="entry name" value="ANKYRIN REPEAT-CONTAINING PROTEIN-RELATED"/>
    <property type="match status" value="1"/>
</dbReference>
<evidence type="ECO:0000256" key="3">
    <source>
        <dbReference type="PROSITE-ProRule" id="PRU00023"/>
    </source>
</evidence>
<dbReference type="Pfam" id="PF12796">
    <property type="entry name" value="Ank_2"/>
    <property type="match status" value="1"/>
</dbReference>
<gene>
    <name evidence="4" type="ORF">ACHHYP_04742</name>
</gene>
<dbReference type="PROSITE" id="PS50297">
    <property type="entry name" value="ANK_REP_REGION"/>
    <property type="match status" value="1"/>
</dbReference>
<dbReference type="EMBL" id="JNBR01000538">
    <property type="protein sequence ID" value="OQR91376.1"/>
    <property type="molecule type" value="Genomic_DNA"/>
</dbReference>
<keyword evidence="1" id="KW-0677">Repeat</keyword>
<dbReference type="PANTHER" id="PTHR24198">
    <property type="entry name" value="ANKYRIN REPEAT AND PROTEIN KINASE DOMAIN-CONTAINING PROTEIN"/>
    <property type="match status" value="1"/>
</dbReference>
<dbReference type="PROSITE" id="PS50088">
    <property type="entry name" value="ANK_REPEAT"/>
    <property type="match status" value="1"/>
</dbReference>
<dbReference type="Proteomes" id="UP000243579">
    <property type="component" value="Unassembled WGS sequence"/>
</dbReference>